<feature type="signal peptide" evidence="1">
    <location>
        <begin position="1"/>
        <end position="20"/>
    </location>
</feature>
<accession>A0ABV9QXZ0</accession>
<gene>
    <name evidence="2" type="ORF">ACFO6Q_14835</name>
</gene>
<organism evidence="2 3">
    <name type="scientific">Dokdonella ginsengisoli</name>
    <dbReference type="NCBI Taxonomy" id="363846"/>
    <lineage>
        <taxon>Bacteria</taxon>
        <taxon>Pseudomonadati</taxon>
        <taxon>Pseudomonadota</taxon>
        <taxon>Gammaproteobacteria</taxon>
        <taxon>Lysobacterales</taxon>
        <taxon>Rhodanobacteraceae</taxon>
        <taxon>Dokdonella</taxon>
    </lineage>
</organism>
<name>A0ABV9QXZ0_9GAMM</name>
<keyword evidence="3" id="KW-1185">Reference proteome</keyword>
<proteinExistence type="predicted"/>
<keyword evidence="1" id="KW-0732">Signal</keyword>
<sequence>MRTPICFALLALATLSVARADEPQSLSAQVGDVAFESGDAEITLIPVGGAFSLSASTKGAAAWPPPKTRVDLLSIVCDGFEDGKPLALDHKAFERSTCDVRFDKGTRPMGGTPEAEYRLDKDAAENRFEILRADGKVYEGRFAFRLKDSNGGAVAVANGKFRVEDRQR</sequence>
<dbReference type="EMBL" id="JBHSHD010000010">
    <property type="protein sequence ID" value="MFC4821608.1"/>
    <property type="molecule type" value="Genomic_DNA"/>
</dbReference>
<reference evidence="3" key="1">
    <citation type="journal article" date="2019" name="Int. J. Syst. Evol. Microbiol.">
        <title>The Global Catalogue of Microorganisms (GCM) 10K type strain sequencing project: providing services to taxonomists for standard genome sequencing and annotation.</title>
        <authorList>
            <consortium name="The Broad Institute Genomics Platform"/>
            <consortium name="The Broad Institute Genome Sequencing Center for Infectious Disease"/>
            <person name="Wu L."/>
            <person name="Ma J."/>
        </authorList>
    </citation>
    <scope>NUCLEOTIDE SEQUENCE [LARGE SCALE GENOMIC DNA]</scope>
    <source>
        <strain evidence="3">CCUG 30340</strain>
    </source>
</reference>
<evidence type="ECO:0000313" key="3">
    <source>
        <dbReference type="Proteomes" id="UP001595886"/>
    </source>
</evidence>
<feature type="chain" id="PRO_5046045772" evidence="1">
    <location>
        <begin position="21"/>
        <end position="168"/>
    </location>
</feature>
<dbReference type="RefSeq" id="WP_380021883.1">
    <property type="nucleotide sequence ID" value="NZ_JBHSHD010000010.1"/>
</dbReference>
<dbReference type="Proteomes" id="UP001595886">
    <property type="component" value="Unassembled WGS sequence"/>
</dbReference>
<comment type="caution">
    <text evidence="2">The sequence shown here is derived from an EMBL/GenBank/DDBJ whole genome shotgun (WGS) entry which is preliminary data.</text>
</comment>
<evidence type="ECO:0000313" key="2">
    <source>
        <dbReference type="EMBL" id="MFC4821608.1"/>
    </source>
</evidence>
<evidence type="ECO:0000256" key="1">
    <source>
        <dbReference type="SAM" id="SignalP"/>
    </source>
</evidence>
<protein>
    <submittedName>
        <fullName evidence="2">Uncharacterized protein</fullName>
    </submittedName>
</protein>